<dbReference type="PANTHER" id="PTHR14226:SF57">
    <property type="entry name" value="BLR7027 PROTEIN"/>
    <property type="match status" value="1"/>
</dbReference>
<feature type="short sequence motif" description="GXSXG" evidence="4">
    <location>
        <begin position="40"/>
        <end position="44"/>
    </location>
</feature>
<evidence type="ECO:0000313" key="8">
    <source>
        <dbReference type="Proteomes" id="UP000249915"/>
    </source>
</evidence>
<evidence type="ECO:0000256" key="3">
    <source>
        <dbReference type="ARBA" id="ARBA00023098"/>
    </source>
</evidence>
<name>A0A2V4BBB8_9PSEU</name>
<dbReference type="PROSITE" id="PS51635">
    <property type="entry name" value="PNPLA"/>
    <property type="match status" value="1"/>
</dbReference>
<evidence type="ECO:0000256" key="5">
    <source>
        <dbReference type="SAM" id="SignalP"/>
    </source>
</evidence>
<feature type="chain" id="PRO_5039106551" description="PNPLA domain-containing protein" evidence="5">
    <location>
        <begin position="18"/>
        <end position="324"/>
    </location>
</feature>
<dbReference type="GO" id="GO:0016042">
    <property type="term" value="P:lipid catabolic process"/>
    <property type="evidence" value="ECO:0007669"/>
    <property type="project" value="UniProtKB-UniRule"/>
</dbReference>
<gene>
    <name evidence="7" type="ORF">BAY60_10140</name>
</gene>
<evidence type="ECO:0000256" key="2">
    <source>
        <dbReference type="ARBA" id="ARBA00022963"/>
    </source>
</evidence>
<organism evidence="7 8">
    <name type="scientific">Prauserella muralis</name>
    <dbReference type="NCBI Taxonomy" id="588067"/>
    <lineage>
        <taxon>Bacteria</taxon>
        <taxon>Bacillati</taxon>
        <taxon>Actinomycetota</taxon>
        <taxon>Actinomycetes</taxon>
        <taxon>Pseudonocardiales</taxon>
        <taxon>Pseudonocardiaceae</taxon>
        <taxon>Prauserella</taxon>
    </lineage>
</organism>
<dbReference type="SUPFAM" id="SSF52151">
    <property type="entry name" value="FabD/lysophospholipase-like"/>
    <property type="match status" value="1"/>
</dbReference>
<evidence type="ECO:0000259" key="6">
    <source>
        <dbReference type="PROSITE" id="PS51635"/>
    </source>
</evidence>
<keyword evidence="3 4" id="KW-0443">Lipid metabolism</keyword>
<evidence type="ECO:0000313" key="7">
    <source>
        <dbReference type="EMBL" id="PXY32588.1"/>
    </source>
</evidence>
<sequence>MAVVRLAIVFSGGGAQAAYFGAGVALAVEDAGLRPDVLSGVSAGAINACALGTGMDAAALAEMWLELDCADLFAPRLDVWNLLNPRRLLRRPMANLPEHVLDAIGWHWLLDTAPARATFARRFGEGPLRIADGLTVVVSAVDQASAEVVRFTNALPPPHRRKPGTRQVALGIDHVLASAAAPLLFPPVRIEGRAYVDAGLVANTPLKPALAYEPDAALVVSASGIGRPAPAPASLGDAVGLTAENIAHFALLADLQHARTVNELAVAAPGATPKKKIDLLLVEPEGAPFTASGFLSFTASDAERLMAHGREVAAKALAEWEVAR</sequence>
<dbReference type="AlphaFoldDB" id="A0A2V4BBB8"/>
<dbReference type="InterPro" id="IPR016035">
    <property type="entry name" value="Acyl_Trfase/lysoPLipase"/>
</dbReference>
<dbReference type="GO" id="GO:0016787">
    <property type="term" value="F:hydrolase activity"/>
    <property type="evidence" value="ECO:0007669"/>
    <property type="project" value="UniProtKB-UniRule"/>
</dbReference>
<dbReference type="InterPro" id="IPR050301">
    <property type="entry name" value="NTE"/>
</dbReference>
<feature type="domain" description="PNPLA" evidence="6">
    <location>
        <begin position="9"/>
        <end position="210"/>
    </location>
</feature>
<proteinExistence type="predicted"/>
<keyword evidence="2 4" id="KW-0442">Lipid degradation</keyword>
<dbReference type="PANTHER" id="PTHR14226">
    <property type="entry name" value="NEUROPATHY TARGET ESTERASE/SWISS CHEESE D.MELANOGASTER"/>
    <property type="match status" value="1"/>
</dbReference>
<feature type="signal peptide" evidence="5">
    <location>
        <begin position="1"/>
        <end position="17"/>
    </location>
</feature>
<comment type="caution">
    <text evidence="4">Lacks conserved residue(s) required for the propagation of feature annotation.</text>
</comment>
<keyword evidence="1 4" id="KW-0378">Hydrolase</keyword>
<feature type="active site" description="Proton acceptor" evidence="4">
    <location>
        <position position="197"/>
    </location>
</feature>
<keyword evidence="8" id="KW-1185">Reference proteome</keyword>
<dbReference type="InterPro" id="IPR002641">
    <property type="entry name" value="PNPLA_dom"/>
</dbReference>
<dbReference type="Gene3D" id="3.40.1090.10">
    <property type="entry name" value="Cytosolic phospholipase A2 catalytic domain"/>
    <property type="match status" value="2"/>
</dbReference>
<evidence type="ECO:0000256" key="4">
    <source>
        <dbReference type="PROSITE-ProRule" id="PRU01161"/>
    </source>
</evidence>
<keyword evidence="5" id="KW-0732">Signal</keyword>
<dbReference type="EMBL" id="MASW01000001">
    <property type="protein sequence ID" value="PXY32588.1"/>
    <property type="molecule type" value="Genomic_DNA"/>
</dbReference>
<dbReference type="Proteomes" id="UP000249915">
    <property type="component" value="Unassembled WGS sequence"/>
</dbReference>
<dbReference type="Pfam" id="PF01734">
    <property type="entry name" value="Patatin"/>
    <property type="match status" value="1"/>
</dbReference>
<reference evidence="7 8" key="1">
    <citation type="submission" date="2016-07" db="EMBL/GenBank/DDBJ databases">
        <title>Draft genome sequence of Prauserella muralis DSM 45305, isolated from a mould-covered wall in an indoor environment.</title>
        <authorList>
            <person name="Ruckert C."/>
            <person name="Albersmeier A."/>
            <person name="Jiang C.-L."/>
            <person name="Jiang Y."/>
            <person name="Kalinowski J."/>
            <person name="Schneider O."/>
            <person name="Winkler A."/>
            <person name="Zotchev S.B."/>
        </authorList>
    </citation>
    <scope>NUCLEOTIDE SEQUENCE [LARGE SCALE GENOMIC DNA]</scope>
    <source>
        <strain evidence="7 8">DSM 45305</strain>
    </source>
</reference>
<evidence type="ECO:0000256" key="1">
    <source>
        <dbReference type="ARBA" id="ARBA00022801"/>
    </source>
</evidence>
<feature type="active site" description="Nucleophile" evidence="4">
    <location>
        <position position="42"/>
    </location>
</feature>
<comment type="caution">
    <text evidence="7">The sequence shown here is derived from an EMBL/GenBank/DDBJ whole genome shotgun (WGS) entry which is preliminary data.</text>
</comment>
<protein>
    <recommendedName>
        <fullName evidence="6">PNPLA domain-containing protein</fullName>
    </recommendedName>
</protein>
<accession>A0A2V4BBB8</accession>